<keyword evidence="2" id="KW-0378">Hydrolase</keyword>
<dbReference type="AlphaFoldDB" id="A0A2T4Z4G5"/>
<dbReference type="InterPro" id="IPR017867">
    <property type="entry name" value="Tyr_phospatase_low_mol_wt"/>
</dbReference>
<sequence length="232" mass="26780">MRRMVATMKGGIALRRILFVCTGNTCRSPMAEALLRKKADERGLFLEVKSAGVSALPGVAASSPAVEVLAEKGINNRDHRSQPMTKELLKWADLVLTMTRSHHQWLIHSYPEAVDKAHTLKEWVWKQEVGQEQRWQERDRLLVELETRRAMKARAQMDGDQERVVLFDRELRKIAERLEEISEGLNELQEDPDVVDPFGGDVDCYRQTAKEMEEWIERMIQLLLSDGQEQQE</sequence>
<dbReference type="Pfam" id="PF01451">
    <property type="entry name" value="LMWPc"/>
    <property type="match status" value="1"/>
</dbReference>
<evidence type="ECO:0000256" key="3">
    <source>
        <dbReference type="ARBA" id="ARBA00022912"/>
    </source>
</evidence>
<dbReference type="PANTHER" id="PTHR11717:SF31">
    <property type="entry name" value="LOW MOLECULAR WEIGHT PROTEIN-TYROSINE-PHOSPHATASE ETP-RELATED"/>
    <property type="match status" value="1"/>
</dbReference>
<evidence type="ECO:0000313" key="6">
    <source>
        <dbReference type="EMBL" id="PTM56766.1"/>
    </source>
</evidence>
<dbReference type="PANTHER" id="PTHR11717">
    <property type="entry name" value="LOW MOLECULAR WEIGHT PROTEIN TYROSINE PHOSPHATASE"/>
    <property type="match status" value="1"/>
</dbReference>
<dbReference type="InterPro" id="IPR036196">
    <property type="entry name" value="Ptyr_pPase_sf"/>
</dbReference>
<dbReference type="InterPro" id="IPR050438">
    <property type="entry name" value="LMW_PTPase"/>
</dbReference>
<gene>
    <name evidence="6" type="ORF">C8J48_3091</name>
</gene>
<keyword evidence="3" id="KW-0904">Protein phosphatase</keyword>
<dbReference type="Proteomes" id="UP000241639">
    <property type="component" value="Unassembled WGS sequence"/>
</dbReference>
<evidence type="ECO:0000256" key="2">
    <source>
        <dbReference type="ARBA" id="ARBA00022801"/>
    </source>
</evidence>
<reference evidence="6 7" key="1">
    <citation type="submission" date="2018-04" db="EMBL/GenBank/DDBJ databases">
        <title>Genomic Encyclopedia of Archaeal and Bacterial Type Strains, Phase II (KMG-II): from individual species to whole genera.</title>
        <authorList>
            <person name="Goeker M."/>
        </authorList>
    </citation>
    <scope>NUCLEOTIDE SEQUENCE [LARGE SCALE GENOMIC DNA]</scope>
    <source>
        <strain evidence="6 7">DSM 45169</strain>
    </source>
</reference>
<dbReference type="Gene3D" id="3.40.50.2300">
    <property type="match status" value="1"/>
</dbReference>
<accession>A0A2T4Z4G5</accession>
<comment type="similarity">
    <text evidence="1">Belongs to the low molecular weight phosphotyrosine protein phosphatase family.</text>
</comment>
<protein>
    <submittedName>
        <fullName evidence="6">Protein-tyrosine phosphatase</fullName>
    </submittedName>
</protein>
<dbReference type="OrthoDB" id="9784339at2"/>
<comment type="caution">
    <text evidence="6">The sequence shown here is derived from an EMBL/GenBank/DDBJ whole genome shotgun (WGS) entry which is preliminary data.</text>
</comment>
<dbReference type="PRINTS" id="PR00719">
    <property type="entry name" value="LMWPTPASE"/>
</dbReference>
<evidence type="ECO:0000259" key="5">
    <source>
        <dbReference type="SMART" id="SM00226"/>
    </source>
</evidence>
<dbReference type="EMBL" id="PZZP01000002">
    <property type="protein sequence ID" value="PTM56766.1"/>
    <property type="molecule type" value="Genomic_DNA"/>
</dbReference>
<dbReference type="SUPFAM" id="SSF52788">
    <property type="entry name" value="Phosphotyrosine protein phosphatases I"/>
    <property type="match status" value="1"/>
</dbReference>
<feature type="active site" evidence="4">
    <location>
        <position position="27"/>
    </location>
</feature>
<proteinExistence type="inferred from homology"/>
<evidence type="ECO:0000256" key="1">
    <source>
        <dbReference type="ARBA" id="ARBA00011063"/>
    </source>
</evidence>
<dbReference type="InterPro" id="IPR023485">
    <property type="entry name" value="Ptyr_pPase"/>
</dbReference>
<name>A0A2T4Z4G5_9BACL</name>
<evidence type="ECO:0000313" key="7">
    <source>
        <dbReference type="Proteomes" id="UP000241639"/>
    </source>
</evidence>
<evidence type="ECO:0000256" key="4">
    <source>
        <dbReference type="PIRSR" id="PIRSR617867-1"/>
    </source>
</evidence>
<feature type="active site" description="Nucleophile" evidence="4">
    <location>
        <position position="21"/>
    </location>
</feature>
<dbReference type="GO" id="GO:0004725">
    <property type="term" value="F:protein tyrosine phosphatase activity"/>
    <property type="evidence" value="ECO:0007669"/>
    <property type="project" value="InterPro"/>
</dbReference>
<organism evidence="6 7">
    <name type="scientific">Desmospora activa DSM 45169</name>
    <dbReference type="NCBI Taxonomy" id="1121389"/>
    <lineage>
        <taxon>Bacteria</taxon>
        <taxon>Bacillati</taxon>
        <taxon>Bacillota</taxon>
        <taxon>Bacilli</taxon>
        <taxon>Bacillales</taxon>
        <taxon>Thermoactinomycetaceae</taxon>
        <taxon>Desmospora</taxon>
    </lineage>
</organism>
<dbReference type="CDD" id="cd16344">
    <property type="entry name" value="LMWPAP"/>
    <property type="match status" value="1"/>
</dbReference>
<keyword evidence="7" id="KW-1185">Reference proteome</keyword>
<dbReference type="SMART" id="SM00226">
    <property type="entry name" value="LMWPc"/>
    <property type="match status" value="1"/>
</dbReference>
<feature type="domain" description="Phosphotyrosine protein phosphatase I" evidence="5">
    <location>
        <begin position="15"/>
        <end position="222"/>
    </location>
</feature>